<evidence type="ECO:0000256" key="3">
    <source>
        <dbReference type="ARBA" id="ARBA00015716"/>
    </source>
</evidence>
<evidence type="ECO:0000256" key="1">
    <source>
        <dbReference type="ARBA" id="ARBA00002868"/>
    </source>
</evidence>
<evidence type="ECO:0000313" key="7">
    <source>
        <dbReference type="Proteomes" id="UP000248598"/>
    </source>
</evidence>
<name>A0AAX2J483_KINKI</name>
<gene>
    <name evidence="6" type="ORF">NCTC10529_00780</name>
</gene>
<dbReference type="GO" id="GO:0042254">
    <property type="term" value="P:ribosome biogenesis"/>
    <property type="evidence" value="ECO:0007669"/>
    <property type="project" value="UniProtKB-KW"/>
</dbReference>
<reference evidence="6 7" key="1">
    <citation type="submission" date="2018-06" db="EMBL/GenBank/DDBJ databases">
        <authorList>
            <consortium name="Pathogen Informatics"/>
            <person name="Doyle S."/>
        </authorList>
    </citation>
    <scope>NUCLEOTIDE SEQUENCE [LARGE SCALE GENOMIC DNA]</scope>
    <source>
        <strain evidence="6 7">NCTC10529</strain>
    </source>
</reference>
<keyword evidence="4" id="KW-0690">Ribosome biogenesis</keyword>
<dbReference type="InterPro" id="IPR003772">
    <property type="entry name" value="YceD"/>
</dbReference>
<proteinExistence type="inferred from homology"/>
<accession>A0AAX2J483</accession>
<protein>
    <recommendedName>
        <fullName evidence="3">Large ribosomal RNA subunit accumulation protein YceD</fullName>
    </recommendedName>
    <alternativeName>
        <fullName evidence="5">23S rRNA accumulation protein YceD</fullName>
    </alternativeName>
</protein>
<evidence type="ECO:0000256" key="5">
    <source>
        <dbReference type="ARBA" id="ARBA00031841"/>
    </source>
</evidence>
<dbReference type="EMBL" id="LS483426">
    <property type="protein sequence ID" value="SQH24592.1"/>
    <property type="molecule type" value="Genomic_DNA"/>
</dbReference>
<dbReference type="Proteomes" id="UP000248598">
    <property type="component" value="Chromosome 1"/>
</dbReference>
<dbReference type="AlphaFoldDB" id="A0AAX2J483"/>
<organism evidence="6 7">
    <name type="scientific">Kingella kingae</name>
    <dbReference type="NCBI Taxonomy" id="504"/>
    <lineage>
        <taxon>Bacteria</taxon>
        <taxon>Pseudomonadati</taxon>
        <taxon>Pseudomonadota</taxon>
        <taxon>Betaproteobacteria</taxon>
        <taxon>Neisseriales</taxon>
        <taxon>Neisseriaceae</taxon>
        <taxon>Kingella</taxon>
    </lineage>
</organism>
<dbReference type="InterPro" id="IPR039255">
    <property type="entry name" value="YceD_bac"/>
</dbReference>
<sequence>MTNKSEKTVKNIDYKAIKLYHALFMLNRILIEPQAFAIKQENLRGKVLLNDLDKRVWSHDFTELSSELAYTLQGGVDRWQRPFLALTLSGSLPLQCQRCMQPVHFALDENVRIVLFENEESLDEAMLADEELEGMLLEAELDVFSLIEDQILMALPFSPKHDDCGNADLDAVNQNKTNPFAVLAGLKKSD</sequence>
<comment type="similarity">
    <text evidence="2">Belongs to the DUF177 domain family.</text>
</comment>
<dbReference type="PANTHER" id="PTHR38099">
    <property type="entry name" value="LARGE RIBOSOMAL RNA SUBUNIT ACCUMULATION PROTEIN YCED"/>
    <property type="match status" value="1"/>
</dbReference>
<dbReference type="PANTHER" id="PTHR38099:SF1">
    <property type="entry name" value="LARGE RIBOSOMAL RNA SUBUNIT ACCUMULATION PROTEIN YCED"/>
    <property type="match status" value="1"/>
</dbReference>
<evidence type="ECO:0000256" key="4">
    <source>
        <dbReference type="ARBA" id="ARBA00022517"/>
    </source>
</evidence>
<comment type="function">
    <text evidence="1">Plays a role in synthesis, processing and/or stability of 23S rRNA.</text>
</comment>
<evidence type="ECO:0000256" key="2">
    <source>
        <dbReference type="ARBA" id="ARBA00010740"/>
    </source>
</evidence>
<evidence type="ECO:0000313" key="6">
    <source>
        <dbReference type="EMBL" id="SQH24592.1"/>
    </source>
</evidence>
<dbReference type="Pfam" id="PF02620">
    <property type="entry name" value="YceD"/>
    <property type="match status" value="1"/>
</dbReference>